<sequence>MFLKGIRPVVVLIALIIGLVVIFGTQYMVQTKFLEEPFKKKVLSIDGIEDVKLIETENGKQVYLIMRSDVELKDAFLEVNRLAQEMLSGRIEIKIENQVSQDMKELYKRMHFVIYEGIASGKFTWMAAQLEAIGLEAQLQDLDVQVDNNFVYVKMIKNGEVFCKVVPRKAEGLAYMKEERGESQW</sequence>
<proteinExistence type="predicted"/>
<dbReference type="KEGG" id="aft:BBF96_03645"/>
<protein>
    <submittedName>
        <fullName evidence="2">Uncharacterized protein</fullName>
    </submittedName>
</protein>
<dbReference type="Proteomes" id="UP000267250">
    <property type="component" value="Chromosome"/>
</dbReference>
<accession>A0A3S9SW63</accession>
<reference evidence="2 3" key="1">
    <citation type="submission" date="2016-07" db="EMBL/GenBank/DDBJ databases">
        <title>Genome and transcriptome analysis of iron-reducing fermentative bacteria Anoxybacter fermentans.</title>
        <authorList>
            <person name="Zeng X."/>
            <person name="Shao Z."/>
        </authorList>
    </citation>
    <scope>NUCLEOTIDE SEQUENCE [LARGE SCALE GENOMIC DNA]</scope>
    <source>
        <strain evidence="2 3">DY22613</strain>
    </source>
</reference>
<evidence type="ECO:0000313" key="3">
    <source>
        <dbReference type="Proteomes" id="UP000267250"/>
    </source>
</evidence>
<evidence type="ECO:0000256" key="1">
    <source>
        <dbReference type="SAM" id="Phobius"/>
    </source>
</evidence>
<organism evidence="2 3">
    <name type="scientific">Anoxybacter fermentans</name>
    <dbReference type="NCBI Taxonomy" id="1323375"/>
    <lineage>
        <taxon>Bacteria</taxon>
        <taxon>Bacillati</taxon>
        <taxon>Bacillota</taxon>
        <taxon>Clostridia</taxon>
        <taxon>Halanaerobiales</taxon>
        <taxon>Anoxybacter</taxon>
    </lineage>
</organism>
<gene>
    <name evidence="2" type="ORF">BBF96_03645</name>
</gene>
<keyword evidence="1" id="KW-0812">Transmembrane</keyword>
<keyword evidence="3" id="KW-1185">Reference proteome</keyword>
<feature type="transmembrane region" description="Helical" evidence="1">
    <location>
        <begin position="6"/>
        <end position="29"/>
    </location>
</feature>
<name>A0A3S9SW63_9FIRM</name>
<evidence type="ECO:0000313" key="2">
    <source>
        <dbReference type="EMBL" id="AZR72556.1"/>
    </source>
</evidence>
<dbReference type="RefSeq" id="WP_127015887.1">
    <property type="nucleotide sequence ID" value="NZ_CP016379.1"/>
</dbReference>
<dbReference type="OrthoDB" id="1727322at2"/>
<keyword evidence="1" id="KW-0472">Membrane</keyword>
<keyword evidence="1" id="KW-1133">Transmembrane helix</keyword>
<dbReference type="AlphaFoldDB" id="A0A3S9SW63"/>
<dbReference type="EMBL" id="CP016379">
    <property type="protein sequence ID" value="AZR72556.1"/>
    <property type="molecule type" value="Genomic_DNA"/>
</dbReference>